<keyword evidence="2" id="KW-1185">Reference proteome</keyword>
<protein>
    <submittedName>
        <fullName evidence="3">J domain-containing protein</fullName>
    </submittedName>
</protein>
<dbReference type="SMART" id="SM00271">
    <property type="entry name" value="DnaJ"/>
    <property type="match status" value="1"/>
</dbReference>
<feature type="domain" description="J" evidence="1">
    <location>
        <begin position="188"/>
        <end position="247"/>
    </location>
</feature>
<evidence type="ECO:0000259" key="1">
    <source>
        <dbReference type="PROSITE" id="PS50076"/>
    </source>
</evidence>
<dbReference type="SUPFAM" id="SSF46565">
    <property type="entry name" value="Chaperone J-domain"/>
    <property type="match status" value="1"/>
</dbReference>
<name>A0A914PBZ1_9BILA</name>
<dbReference type="PROSITE" id="PS50076">
    <property type="entry name" value="DNAJ_2"/>
    <property type="match status" value="1"/>
</dbReference>
<dbReference type="InterPro" id="IPR036869">
    <property type="entry name" value="J_dom_sf"/>
</dbReference>
<dbReference type="PRINTS" id="PR00625">
    <property type="entry name" value="JDOMAIN"/>
</dbReference>
<evidence type="ECO:0000313" key="3">
    <source>
        <dbReference type="WBParaSite" id="PDA_v2.g12849.t1"/>
    </source>
</evidence>
<dbReference type="Proteomes" id="UP000887578">
    <property type="component" value="Unplaced"/>
</dbReference>
<dbReference type="CDD" id="cd06257">
    <property type="entry name" value="DnaJ"/>
    <property type="match status" value="1"/>
</dbReference>
<dbReference type="AlphaFoldDB" id="A0A914PBZ1"/>
<dbReference type="Gene3D" id="1.10.287.110">
    <property type="entry name" value="DnaJ domain"/>
    <property type="match status" value="1"/>
</dbReference>
<organism evidence="2 3">
    <name type="scientific">Panagrolaimus davidi</name>
    <dbReference type="NCBI Taxonomy" id="227884"/>
    <lineage>
        <taxon>Eukaryota</taxon>
        <taxon>Metazoa</taxon>
        <taxon>Ecdysozoa</taxon>
        <taxon>Nematoda</taxon>
        <taxon>Chromadorea</taxon>
        <taxon>Rhabditida</taxon>
        <taxon>Tylenchina</taxon>
        <taxon>Panagrolaimomorpha</taxon>
        <taxon>Panagrolaimoidea</taxon>
        <taxon>Panagrolaimidae</taxon>
        <taxon>Panagrolaimus</taxon>
    </lineage>
</organism>
<sequence>MAHLLNKDEEKKINEHIDKLYDEFHLVLSNAKDSSLNHVKFSDLLAGSAQSINIILKNLSPSVKAKILSKVTNAVSLQTVGTTMMLLKSEYLAGVYLVYEIYDNIYRWWNGEISGQRATKNIIDSVAAVGGGAAGASAGAAMGSAFGPIGTAVGGALGAITGSLTAGHISETFTRWLFDLPKTEALEKAYNVFGVYHNSPNSEVNKAFRNLCRKYHPDKAGGSHNKFTEIQYYMTIIKAARGEKHNF</sequence>
<evidence type="ECO:0000313" key="2">
    <source>
        <dbReference type="Proteomes" id="UP000887578"/>
    </source>
</evidence>
<dbReference type="WBParaSite" id="PDA_v2.g12849.t1">
    <property type="protein sequence ID" value="PDA_v2.g12849.t1"/>
    <property type="gene ID" value="PDA_v2.g12849"/>
</dbReference>
<accession>A0A914PBZ1</accession>
<dbReference type="Pfam" id="PF00226">
    <property type="entry name" value="DnaJ"/>
    <property type="match status" value="1"/>
</dbReference>
<reference evidence="3" key="1">
    <citation type="submission" date="2022-11" db="UniProtKB">
        <authorList>
            <consortium name="WormBaseParasite"/>
        </authorList>
    </citation>
    <scope>IDENTIFICATION</scope>
</reference>
<proteinExistence type="predicted"/>
<dbReference type="InterPro" id="IPR001623">
    <property type="entry name" value="DnaJ_domain"/>
</dbReference>